<evidence type="ECO:0000313" key="1">
    <source>
        <dbReference type="EMBL" id="RAO94865.1"/>
    </source>
</evidence>
<accession>A0A328PMA8</accession>
<protein>
    <submittedName>
        <fullName evidence="1">Uncharacterized protein</fullName>
    </submittedName>
</protein>
<reference evidence="2" key="1">
    <citation type="submission" date="2018-06" db="EMBL/GenBank/DDBJ databases">
        <authorList>
            <person name="Martinez Ocampo F."/>
            <person name="Quiroz Castaneda R.E."/>
            <person name="Rojas Lopez X."/>
        </authorList>
    </citation>
    <scope>NUCLEOTIDE SEQUENCE [LARGE SCALE GENOMIC DNA]</scope>
    <source>
        <strain evidence="2">INIFAP02</strain>
    </source>
</reference>
<sequence>MLVLLGAIGGFISLTAIVTGVSVTIANAVKSSGATQSQIEEKFEPIEKKECTVFLTSKDDSHTIVSCKNDANTWYLFNKNKNSLEKIEGISTPHNRDTELGYSLDLWKNRSWTAFKKYTRNNWRGSEPITGSFQISYKGGATVFPFFEYIKMICPPPLGVSVTSNSSYKCTSRQSLDIPTFKFNEDSGKQIQQKNTFNNSGDQRCYGKDNKGRWKTINCSTQISS</sequence>
<dbReference type="OrthoDB" id="9679578at2"/>
<evidence type="ECO:0000313" key="2">
    <source>
        <dbReference type="Proteomes" id="UP000249762"/>
    </source>
</evidence>
<dbReference type="Proteomes" id="UP000249762">
    <property type="component" value="Unassembled WGS sequence"/>
</dbReference>
<comment type="caution">
    <text evidence="1">The sequence shown here is derived from an EMBL/GenBank/DDBJ whole genome shotgun (WGS) entry which is preliminary data.</text>
</comment>
<name>A0A328PMA8_9MOLU</name>
<gene>
    <name evidence="1" type="ORF">DNK47_02765</name>
</gene>
<organism evidence="1 2">
    <name type="scientific">Mycoplasma wenyonii</name>
    <dbReference type="NCBI Taxonomy" id="65123"/>
    <lineage>
        <taxon>Bacteria</taxon>
        <taxon>Bacillati</taxon>
        <taxon>Mycoplasmatota</taxon>
        <taxon>Mollicutes</taxon>
        <taxon>Mycoplasmataceae</taxon>
        <taxon>Mycoplasma</taxon>
    </lineage>
</organism>
<proteinExistence type="predicted"/>
<dbReference type="EMBL" id="QKVO01000014">
    <property type="protein sequence ID" value="RAO94865.1"/>
    <property type="molecule type" value="Genomic_DNA"/>
</dbReference>
<keyword evidence="2" id="KW-1185">Reference proteome</keyword>
<dbReference type="AlphaFoldDB" id="A0A328PMA8"/>
<dbReference type="RefSeq" id="WP_112665742.1">
    <property type="nucleotide sequence ID" value="NZ_QKVO01000014.1"/>
</dbReference>